<feature type="compositionally biased region" description="Basic and acidic residues" evidence="2">
    <location>
        <begin position="349"/>
        <end position="361"/>
    </location>
</feature>
<dbReference type="InterPro" id="IPR004114">
    <property type="entry name" value="THUMP_dom"/>
</dbReference>
<dbReference type="GeneID" id="37031214"/>
<evidence type="ECO:0000313" key="5">
    <source>
        <dbReference type="Proteomes" id="UP000245884"/>
    </source>
</evidence>
<keyword evidence="1" id="KW-0694">RNA-binding</keyword>
<dbReference type="PANTHER" id="PTHR13452">
    <property type="entry name" value="THUMP DOMAIN CONTAINING PROTEIN 1-RELATED"/>
    <property type="match status" value="1"/>
</dbReference>
<keyword evidence="5" id="KW-1185">Reference proteome</keyword>
<dbReference type="GO" id="GO:0003723">
    <property type="term" value="F:RNA binding"/>
    <property type="evidence" value="ECO:0007669"/>
    <property type="project" value="UniProtKB-UniRule"/>
</dbReference>
<dbReference type="GO" id="GO:0006400">
    <property type="term" value="P:tRNA modification"/>
    <property type="evidence" value="ECO:0007669"/>
    <property type="project" value="InterPro"/>
</dbReference>
<feature type="region of interest" description="Disordered" evidence="2">
    <location>
        <begin position="1"/>
        <end position="44"/>
    </location>
</feature>
<dbReference type="Gene3D" id="3.30.2300.10">
    <property type="entry name" value="THUMP superfamily"/>
    <property type="match status" value="1"/>
</dbReference>
<dbReference type="AlphaFoldDB" id="A0A316UI89"/>
<proteinExistence type="predicted"/>
<feature type="compositionally biased region" description="Low complexity" evidence="2">
    <location>
        <begin position="133"/>
        <end position="144"/>
    </location>
</feature>
<dbReference type="RefSeq" id="XP_025359669.1">
    <property type="nucleotide sequence ID" value="XM_025509391.1"/>
</dbReference>
<feature type="region of interest" description="Disordered" evidence="2">
    <location>
        <begin position="349"/>
        <end position="372"/>
    </location>
</feature>
<dbReference type="PROSITE" id="PS51165">
    <property type="entry name" value="THUMP"/>
    <property type="match status" value="1"/>
</dbReference>
<protein>
    <recommendedName>
        <fullName evidence="3">THUMP domain-containing protein</fullName>
    </recommendedName>
</protein>
<dbReference type="STRING" id="1569628.A0A316UI89"/>
<accession>A0A316UI89</accession>
<feature type="domain" description="THUMP" evidence="3">
    <location>
        <begin position="221"/>
        <end position="327"/>
    </location>
</feature>
<evidence type="ECO:0000256" key="1">
    <source>
        <dbReference type="PROSITE-ProRule" id="PRU00529"/>
    </source>
</evidence>
<feature type="region of interest" description="Disordered" evidence="2">
    <location>
        <begin position="158"/>
        <end position="183"/>
    </location>
</feature>
<organism evidence="4 5">
    <name type="scientific">Jaminaea rosea</name>
    <dbReference type="NCBI Taxonomy" id="1569628"/>
    <lineage>
        <taxon>Eukaryota</taxon>
        <taxon>Fungi</taxon>
        <taxon>Dikarya</taxon>
        <taxon>Basidiomycota</taxon>
        <taxon>Ustilaginomycotina</taxon>
        <taxon>Exobasidiomycetes</taxon>
        <taxon>Microstromatales</taxon>
        <taxon>Microstromatales incertae sedis</taxon>
        <taxon>Jaminaea</taxon>
    </lineage>
</organism>
<evidence type="ECO:0000313" key="4">
    <source>
        <dbReference type="EMBL" id="PWN25057.1"/>
    </source>
</evidence>
<dbReference type="SUPFAM" id="SSF143437">
    <property type="entry name" value="THUMP domain-like"/>
    <property type="match status" value="1"/>
</dbReference>
<feature type="compositionally biased region" description="Gly residues" evidence="2">
    <location>
        <begin position="33"/>
        <end position="42"/>
    </location>
</feature>
<dbReference type="OrthoDB" id="367221at2759"/>
<name>A0A316UI89_9BASI</name>
<evidence type="ECO:0000256" key="2">
    <source>
        <dbReference type="SAM" id="MobiDB-lite"/>
    </source>
</evidence>
<dbReference type="Proteomes" id="UP000245884">
    <property type="component" value="Unassembled WGS sequence"/>
</dbReference>
<evidence type="ECO:0000259" key="3">
    <source>
        <dbReference type="PROSITE" id="PS51165"/>
    </source>
</evidence>
<dbReference type="PANTHER" id="PTHR13452:SF10">
    <property type="entry name" value="THUMP DOMAIN-CONTAINING PROTEIN 1"/>
    <property type="match status" value="1"/>
</dbReference>
<dbReference type="Pfam" id="PF02926">
    <property type="entry name" value="THUMP"/>
    <property type="match status" value="1"/>
</dbReference>
<dbReference type="InterPro" id="IPR040183">
    <property type="entry name" value="THUMPD1-like"/>
</dbReference>
<feature type="compositionally biased region" description="Polar residues" evidence="2">
    <location>
        <begin position="113"/>
        <end position="122"/>
    </location>
</feature>
<sequence>MPGRGGGSAKRKRSGGGDDRSGGRGRRKQWRGAGNGQMGGQGIILTCNRGKEKRAANELVDLLVETAERLHPELDLETLPVSVKTRPPAPSTTEGGEEGAREEVDMDELANGGPSTSVSTRVAQPEEGEENEAQQQQEAPAVAPRADDIEAELRAELAGLKENKGKSARVQGPSKGRNAADQEAKFAPPFRIVETGTECLIYIQFHPALDPFELTYGLLEEVERTGEARSRIISRLTPVCGFASATQGGIEHLARQYLGRWFKEGGEGTFKIEPRIRSNNTLARNMIIDTVASFIPKDGRYRAELKAPELWVAVEVHKAQAALGVCRDFLRYAKLNPLELATAVRGRRDAEAGHEGEEGKDGVVNAAPAGEA</sequence>
<reference evidence="4 5" key="1">
    <citation type="journal article" date="2018" name="Mol. Biol. Evol.">
        <title>Broad Genomic Sampling Reveals a Smut Pathogenic Ancestry of the Fungal Clade Ustilaginomycotina.</title>
        <authorList>
            <person name="Kijpornyongpan T."/>
            <person name="Mondo S.J."/>
            <person name="Barry K."/>
            <person name="Sandor L."/>
            <person name="Lee J."/>
            <person name="Lipzen A."/>
            <person name="Pangilinan J."/>
            <person name="LaButti K."/>
            <person name="Hainaut M."/>
            <person name="Henrissat B."/>
            <person name="Grigoriev I.V."/>
            <person name="Spatafora J.W."/>
            <person name="Aime M.C."/>
        </authorList>
    </citation>
    <scope>NUCLEOTIDE SEQUENCE [LARGE SCALE GENOMIC DNA]</scope>
    <source>
        <strain evidence="4 5">MCA 5214</strain>
    </source>
</reference>
<dbReference type="CDD" id="cd11717">
    <property type="entry name" value="THUMP_THUMPD1_like"/>
    <property type="match status" value="1"/>
</dbReference>
<dbReference type="EMBL" id="KZ819677">
    <property type="protein sequence ID" value="PWN25057.1"/>
    <property type="molecule type" value="Genomic_DNA"/>
</dbReference>
<feature type="region of interest" description="Disordered" evidence="2">
    <location>
        <begin position="71"/>
        <end position="145"/>
    </location>
</feature>
<gene>
    <name evidence="4" type="ORF">BDZ90DRAFT_281663</name>
</gene>